<accession>A0A8J2P5R0</accession>
<feature type="transmembrane region" description="Helical" evidence="1">
    <location>
        <begin position="245"/>
        <end position="266"/>
    </location>
</feature>
<sequence length="341" mass="38726">MILFAPYPTISEPENWKKGFRTVCPKLQANIFNGFSFNQQGWLHQNILFYCTGFQVSTSTGRCRLSSQSSQGTIIGSTHGVKVTSGERRKGEDALRKVLLRYLPVCFFPLLLTPSIAYFMLPQVPFSWINLVPEDSRTFLATTVCVSLDTLIVFFWIATGYYFCLLTLSFLDSFNEEIEQLTNKLRRPDVSIHALGEVTGTLRILRLKLQRFGHVTSYVTFTCKLLNLFLTMFCLHISLRFLDTNAGVSLTSFLLGILSASLYATVDKTLLMPLKMEGVKKRIVILSRLHNKLTQKEIKVVVRAISSHELPVGQFFQFRRHSTPSYLSCIAMQVIHLQSAL</sequence>
<dbReference type="AlphaFoldDB" id="A0A8J2P5R0"/>
<keyword evidence="1" id="KW-0472">Membrane</keyword>
<keyword evidence="1" id="KW-1133">Transmembrane helix</keyword>
<evidence type="ECO:0000313" key="3">
    <source>
        <dbReference type="Proteomes" id="UP000708208"/>
    </source>
</evidence>
<proteinExistence type="predicted"/>
<dbReference type="Proteomes" id="UP000708208">
    <property type="component" value="Unassembled WGS sequence"/>
</dbReference>
<keyword evidence="1" id="KW-0812">Transmembrane</keyword>
<feature type="transmembrane region" description="Helical" evidence="1">
    <location>
        <begin position="139"/>
        <end position="164"/>
    </location>
</feature>
<dbReference type="EMBL" id="CAJVCH010121362">
    <property type="protein sequence ID" value="CAG7725405.1"/>
    <property type="molecule type" value="Genomic_DNA"/>
</dbReference>
<reference evidence="2" key="1">
    <citation type="submission" date="2021-06" db="EMBL/GenBank/DDBJ databases">
        <authorList>
            <person name="Hodson N. C."/>
            <person name="Mongue J. A."/>
            <person name="Jaron S. K."/>
        </authorList>
    </citation>
    <scope>NUCLEOTIDE SEQUENCE</scope>
</reference>
<gene>
    <name evidence="2" type="ORF">AFUS01_LOCUS14362</name>
</gene>
<feature type="transmembrane region" description="Helical" evidence="1">
    <location>
        <begin position="215"/>
        <end position="239"/>
    </location>
</feature>
<evidence type="ECO:0000256" key="1">
    <source>
        <dbReference type="SAM" id="Phobius"/>
    </source>
</evidence>
<keyword evidence="3" id="KW-1185">Reference proteome</keyword>
<feature type="transmembrane region" description="Helical" evidence="1">
    <location>
        <begin position="98"/>
        <end position="119"/>
    </location>
</feature>
<name>A0A8J2P5R0_9HEXA</name>
<evidence type="ECO:0000313" key="2">
    <source>
        <dbReference type="EMBL" id="CAG7725405.1"/>
    </source>
</evidence>
<protein>
    <submittedName>
        <fullName evidence="2">Uncharacterized protein</fullName>
    </submittedName>
</protein>
<organism evidence="2 3">
    <name type="scientific">Allacma fusca</name>
    <dbReference type="NCBI Taxonomy" id="39272"/>
    <lineage>
        <taxon>Eukaryota</taxon>
        <taxon>Metazoa</taxon>
        <taxon>Ecdysozoa</taxon>
        <taxon>Arthropoda</taxon>
        <taxon>Hexapoda</taxon>
        <taxon>Collembola</taxon>
        <taxon>Symphypleona</taxon>
        <taxon>Sminthuridae</taxon>
        <taxon>Allacma</taxon>
    </lineage>
</organism>
<comment type="caution">
    <text evidence="2">The sequence shown here is derived from an EMBL/GenBank/DDBJ whole genome shotgun (WGS) entry which is preliminary data.</text>
</comment>